<proteinExistence type="predicted"/>
<name>A0A1G9GYS4_9MICO</name>
<dbReference type="OrthoDB" id="4748714at2"/>
<evidence type="ECO:0000313" key="2">
    <source>
        <dbReference type="Proteomes" id="UP000198701"/>
    </source>
</evidence>
<dbReference type="AlphaFoldDB" id="A0A1G9GYS4"/>
<gene>
    <name evidence="1" type="ORF">SAMN05216282_1252</name>
</gene>
<dbReference type="Proteomes" id="UP000198701">
    <property type="component" value="Unassembled WGS sequence"/>
</dbReference>
<dbReference type="STRING" id="386301.SAMN05216282_1252"/>
<accession>A0A1G9GYS4</accession>
<dbReference type="RefSeq" id="WP_092325026.1">
    <property type="nucleotide sequence ID" value="NZ_FNFU01000025.1"/>
</dbReference>
<protein>
    <recommendedName>
        <fullName evidence="3">Antitoxin Xre/MbcA/ParS-like toxin-binding domain-containing protein</fullName>
    </recommendedName>
</protein>
<sequence length="127" mass="14047">MAITTHVTTAHTRMIKLDIREITRRLNGALGATLVASLSGSKDAKLPYRWAKADGPAPKNEAMRRLQFAYEQWTMLAEAEGEHVARAWFIGANPWLGYDTPVTAIREDRFKDVATAAQAVIDDSFSG</sequence>
<organism evidence="1 2">
    <name type="scientific">Cryobacterium psychrotolerans</name>
    <dbReference type="NCBI Taxonomy" id="386301"/>
    <lineage>
        <taxon>Bacteria</taxon>
        <taxon>Bacillati</taxon>
        <taxon>Actinomycetota</taxon>
        <taxon>Actinomycetes</taxon>
        <taxon>Micrococcales</taxon>
        <taxon>Microbacteriaceae</taxon>
        <taxon>Cryobacterium</taxon>
    </lineage>
</organism>
<dbReference type="EMBL" id="FNFU01000025">
    <property type="protein sequence ID" value="SDL05806.1"/>
    <property type="molecule type" value="Genomic_DNA"/>
</dbReference>
<evidence type="ECO:0008006" key="3">
    <source>
        <dbReference type="Google" id="ProtNLM"/>
    </source>
</evidence>
<reference evidence="1 2" key="1">
    <citation type="submission" date="2016-10" db="EMBL/GenBank/DDBJ databases">
        <authorList>
            <person name="de Groot N.N."/>
        </authorList>
    </citation>
    <scope>NUCLEOTIDE SEQUENCE [LARGE SCALE GENOMIC DNA]</scope>
    <source>
        <strain evidence="1 2">CGMCC 1.5382</strain>
    </source>
</reference>
<keyword evidence="2" id="KW-1185">Reference proteome</keyword>
<evidence type="ECO:0000313" key="1">
    <source>
        <dbReference type="EMBL" id="SDL05806.1"/>
    </source>
</evidence>